<dbReference type="EC" id="3.1.1.29" evidence="1"/>
<dbReference type="InterPro" id="IPR023476">
    <property type="entry name" value="Pep_tRNA_hydro_II_dom_sf"/>
</dbReference>
<dbReference type="eggNOG" id="COG1990">
    <property type="taxonomic scope" value="Bacteria"/>
</dbReference>
<protein>
    <recommendedName>
        <fullName evidence="1">peptidyl-tRNA hydrolase</fullName>
        <ecNumber evidence="1">3.1.1.29</ecNumber>
    </recommendedName>
</protein>
<name>C8XFW8_NAKMY</name>
<dbReference type="KEGG" id="nml:Namu_1689"/>
<reference evidence="5" key="1">
    <citation type="submission" date="2009-09" db="EMBL/GenBank/DDBJ databases">
        <title>The complete genome of Nakamurella multipartita DSM 44233.</title>
        <authorList>
            <consortium name="US DOE Joint Genome Institute (JGI-PGF)"/>
            <person name="Lucas S."/>
            <person name="Copeland A."/>
            <person name="Lapidus A."/>
            <person name="Glavina del Rio T."/>
            <person name="Dalin E."/>
            <person name="Tice H."/>
            <person name="Bruce D."/>
            <person name="Goodwin L."/>
            <person name="Pitluck S."/>
            <person name="Kyrpides N."/>
            <person name="Mavromatis K."/>
            <person name="Ivanova N."/>
            <person name="Ovchinnikova G."/>
            <person name="Sims D."/>
            <person name="Meincke L."/>
            <person name="Brettin T."/>
            <person name="Detter J.C."/>
            <person name="Han C."/>
            <person name="Larimer F."/>
            <person name="Land M."/>
            <person name="Hauser L."/>
            <person name="Markowitz V."/>
            <person name="Cheng J.-F."/>
            <person name="Hugenholtz P."/>
            <person name="Woyke T."/>
            <person name="Wu D."/>
            <person name="Klenk H.-P."/>
            <person name="Eisen J.A."/>
        </authorList>
    </citation>
    <scope>NUCLEOTIDE SEQUENCE [LARGE SCALE GENOMIC DNA]</scope>
    <source>
        <strain evidence="5">ATCC 700099 / DSM 44233 / CIP 104796 / JCM 9543 / NBRC 105858 / Y-104</strain>
    </source>
</reference>
<reference evidence="4 5" key="2">
    <citation type="journal article" date="2010" name="Stand. Genomic Sci.">
        <title>Complete genome sequence of Nakamurella multipartita type strain (Y-104).</title>
        <authorList>
            <person name="Tice H."/>
            <person name="Mayilraj S."/>
            <person name="Sims D."/>
            <person name="Lapidus A."/>
            <person name="Nolan M."/>
            <person name="Lucas S."/>
            <person name="Glavina Del Rio T."/>
            <person name="Copeland A."/>
            <person name="Cheng J.F."/>
            <person name="Meincke L."/>
            <person name="Bruce D."/>
            <person name="Goodwin L."/>
            <person name="Pitluck S."/>
            <person name="Ivanova N."/>
            <person name="Mavromatis K."/>
            <person name="Ovchinnikova G."/>
            <person name="Pati A."/>
            <person name="Chen A."/>
            <person name="Palaniappan K."/>
            <person name="Land M."/>
            <person name="Hauser L."/>
            <person name="Chang Y.J."/>
            <person name="Jeffries C.D."/>
            <person name="Detter J.C."/>
            <person name="Brettin T."/>
            <person name="Rohde M."/>
            <person name="Goker M."/>
            <person name="Bristow J."/>
            <person name="Eisen J.A."/>
            <person name="Markowitz V."/>
            <person name="Hugenholtz P."/>
            <person name="Kyrpides N.C."/>
            <person name="Klenk H.P."/>
            <person name="Chen F."/>
        </authorList>
    </citation>
    <scope>NUCLEOTIDE SEQUENCE [LARGE SCALE GENOMIC DNA]</scope>
    <source>
        <strain evidence="5">ATCC 700099 / DSM 44233 / CIP 104796 / JCM 9543 / NBRC 105858 / Y-104</strain>
    </source>
</reference>
<evidence type="ECO:0000313" key="4">
    <source>
        <dbReference type="EMBL" id="ACV78079.1"/>
    </source>
</evidence>
<keyword evidence="2" id="KW-0378">Hydrolase</keyword>
<dbReference type="HOGENOM" id="CLU_090594_0_0_11"/>
<comment type="catalytic activity">
    <reaction evidence="3">
        <text>an N-acyl-L-alpha-aminoacyl-tRNA + H2O = an N-acyl-L-amino acid + a tRNA + H(+)</text>
        <dbReference type="Rhea" id="RHEA:54448"/>
        <dbReference type="Rhea" id="RHEA-COMP:10123"/>
        <dbReference type="Rhea" id="RHEA-COMP:13883"/>
        <dbReference type="ChEBI" id="CHEBI:15377"/>
        <dbReference type="ChEBI" id="CHEBI:15378"/>
        <dbReference type="ChEBI" id="CHEBI:59874"/>
        <dbReference type="ChEBI" id="CHEBI:78442"/>
        <dbReference type="ChEBI" id="CHEBI:138191"/>
        <dbReference type="EC" id="3.1.1.29"/>
    </reaction>
</comment>
<dbReference type="RefSeq" id="WP_015746982.1">
    <property type="nucleotide sequence ID" value="NC_013235.1"/>
</dbReference>
<dbReference type="Proteomes" id="UP000002218">
    <property type="component" value="Chromosome"/>
</dbReference>
<evidence type="ECO:0000256" key="3">
    <source>
        <dbReference type="ARBA" id="ARBA00048707"/>
    </source>
</evidence>
<dbReference type="SUPFAM" id="SSF102462">
    <property type="entry name" value="Peptidyl-tRNA hydrolase II"/>
    <property type="match status" value="1"/>
</dbReference>
<gene>
    <name evidence="4" type="ordered locus">Namu_1689</name>
</gene>
<dbReference type="InterPro" id="IPR002833">
    <property type="entry name" value="PTH2"/>
</dbReference>
<organism evidence="4 5">
    <name type="scientific">Nakamurella multipartita (strain ATCC 700099 / DSM 44233 / CIP 104796 / JCM 9543 / NBRC 105858 / Y-104)</name>
    <name type="common">Microsphaera multipartita</name>
    <dbReference type="NCBI Taxonomy" id="479431"/>
    <lineage>
        <taxon>Bacteria</taxon>
        <taxon>Bacillati</taxon>
        <taxon>Actinomycetota</taxon>
        <taxon>Actinomycetes</taxon>
        <taxon>Nakamurellales</taxon>
        <taxon>Nakamurellaceae</taxon>
        <taxon>Nakamurella</taxon>
    </lineage>
</organism>
<dbReference type="STRING" id="479431.Namu_1689"/>
<dbReference type="GO" id="GO:0004045">
    <property type="term" value="F:peptidyl-tRNA hydrolase activity"/>
    <property type="evidence" value="ECO:0007669"/>
    <property type="project" value="UniProtKB-EC"/>
</dbReference>
<dbReference type="InParanoid" id="C8XFW8"/>
<dbReference type="EMBL" id="CP001737">
    <property type="protein sequence ID" value="ACV78079.1"/>
    <property type="molecule type" value="Genomic_DNA"/>
</dbReference>
<evidence type="ECO:0000313" key="5">
    <source>
        <dbReference type="Proteomes" id="UP000002218"/>
    </source>
</evidence>
<proteinExistence type="predicted"/>
<dbReference type="Pfam" id="PF01981">
    <property type="entry name" value="PTH2"/>
    <property type="match status" value="1"/>
</dbReference>
<sequence>MSEAGRSNHQRMHEGAVLAPLADRYARWLGMDAAQVLADRDEAAHDIRAMQLILRMERATPPSWHRAVALAAAGATALCLDERSAPGGEWHDAVAAYVRGHIRKVTRRARGAHWAAAQELPGLTLEADGTQVRVLVPGPVVELDPRIGRLQVGGTDVPPDVPPDEPGAASGALRLWIPEALPMTVGKAMAQAGHAGMICAALLARDDAPPADRERLAGWREAGFPVTVRRVDAAQWARLAQPVARDQDLAWRSEGRLAVRDAGFTEVEPGAITIIATRPDPSPRSS</sequence>
<keyword evidence="5" id="KW-1185">Reference proteome</keyword>
<accession>C8XFW8</accession>
<dbReference type="Gene3D" id="3.40.1490.10">
    <property type="entry name" value="Bit1"/>
    <property type="match status" value="1"/>
</dbReference>
<evidence type="ECO:0000256" key="1">
    <source>
        <dbReference type="ARBA" id="ARBA00013260"/>
    </source>
</evidence>
<dbReference type="AlphaFoldDB" id="C8XFW8"/>
<evidence type="ECO:0000256" key="2">
    <source>
        <dbReference type="ARBA" id="ARBA00022801"/>
    </source>
</evidence>